<dbReference type="EMBL" id="VXBE01000620">
    <property type="protein sequence ID" value="NWR96808.1"/>
    <property type="molecule type" value="Genomic_DNA"/>
</dbReference>
<keyword evidence="3" id="KW-1185">Reference proteome</keyword>
<feature type="non-terminal residue" evidence="2">
    <location>
        <position position="214"/>
    </location>
</feature>
<gene>
    <name evidence="2" type="primary">Cep295_4</name>
    <name evidence="2" type="ORF">MOTALB_R14944</name>
</gene>
<evidence type="ECO:0000256" key="1">
    <source>
        <dbReference type="SAM" id="MobiDB-lite"/>
    </source>
</evidence>
<accession>A0A7K5BNL8</accession>
<reference evidence="2 3" key="1">
    <citation type="submission" date="2019-09" db="EMBL/GenBank/DDBJ databases">
        <title>Bird 10,000 Genomes (B10K) Project - Family phase.</title>
        <authorList>
            <person name="Zhang G."/>
        </authorList>
    </citation>
    <scope>NUCLEOTIDE SEQUENCE [LARGE SCALE GENOMIC DNA]</scope>
    <source>
        <strain evidence="2">B10K-DU-001-75</strain>
        <tissue evidence="2">Muscle</tissue>
    </source>
</reference>
<feature type="non-terminal residue" evidence="2">
    <location>
        <position position="1"/>
    </location>
</feature>
<dbReference type="Proteomes" id="UP000532252">
    <property type="component" value="Unassembled WGS sequence"/>
</dbReference>
<sequence length="214" mass="24149">MQRISCDVTSTVSTGTFSTSEMLNASPIDTRLSSDGREDGILRETGSHPWNSLLPFTLQQRQEILSGVSESQLSEREMYFYKENQMQQMLGRPTGNLNSYSEDSTHFQALATEPCFPEREGPFPNFHHQIFQPLEPSVDFDTSSSSSCSQYRIFQHSREFSKTSEFSTESPDVSTFLDEKNCSLNRQRSSLPSSLETNGQNISSEEGSVRENVI</sequence>
<name>A0A7K5BNL8_MOTAL</name>
<organism evidence="2 3">
    <name type="scientific">Motacilla alba</name>
    <name type="common">White wagtail</name>
    <name type="synonym">Pied wagtail</name>
    <dbReference type="NCBI Taxonomy" id="45807"/>
    <lineage>
        <taxon>Eukaryota</taxon>
        <taxon>Metazoa</taxon>
        <taxon>Chordata</taxon>
        <taxon>Craniata</taxon>
        <taxon>Vertebrata</taxon>
        <taxon>Euteleostomi</taxon>
        <taxon>Archelosauria</taxon>
        <taxon>Archosauria</taxon>
        <taxon>Dinosauria</taxon>
        <taxon>Saurischia</taxon>
        <taxon>Theropoda</taxon>
        <taxon>Coelurosauria</taxon>
        <taxon>Aves</taxon>
        <taxon>Neognathae</taxon>
        <taxon>Neoaves</taxon>
        <taxon>Telluraves</taxon>
        <taxon>Australaves</taxon>
        <taxon>Passeriformes</taxon>
        <taxon>Passeroidea</taxon>
        <taxon>Motacillidae</taxon>
        <taxon>Motacilla</taxon>
    </lineage>
</organism>
<protein>
    <submittedName>
        <fullName evidence="2">CE295 protein</fullName>
    </submittedName>
</protein>
<dbReference type="AlphaFoldDB" id="A0A7K5BNL8"/>
<comment type="caution">
    <text evidence="2">The sequence shown here is derived from an EMBL/GenBank/DDBJ whole genome shotgun (WGS) entry which is preliminary data.</text>
</comment>
<feature type="region of interest" description="Disordered" evidence="1">
    <location>
        <begin position="185"/>
        <end position="214"/>
    </location>
</feature>
<proteinExistence type="predicted"/>
<evidence type="ECO:0000313" key="3">
    <source>
        <dbReference type="Proteomes" id="UP000532252"/>
    </source>
</evidence>
<evidence type="ECO:0000313" key="2">
    <source>
        <dbReference type="EMBL" id="NWR96808.1"/>
    </source>
</evidence>
<feature type="compositionally biased region" description="Polar residues" evidence="1">
    <location>
        <begin position="185"/>
        <end position="206"/>
    </location>
</feature>